<evidence type="ECO:0000256" key="6">
    <source>
        <dbReference type="ARBA" id="ARBA00023212"/>
    </source>
</evidence>
<evidence type="ECO:0000256" key="10">
    <source>
        <dbReference type="SAM" id="Coils"/>
    </source>
</evidence>
<dbReference type="Proteomes" id="UP000683360">
    <property type="component" value="Unassembled WGS sequence"/>
</dbReference>
<dbReference type="OrthoDB" id="535167at2759"/>
<evidence type="ECO:0000256" key="9">
    <source>
        <dbReference type="ARBA" id="ARBA00023662"/>
    </source>
</evidence>
<organism evidence="12 13">
    <name type="scientific">Mytilus edulis</name>
    <name type="common">Blue mussel</name>
    <dbReference type="NCBI Taxonomy" id="6550"/>
    <lineage>
        <taxon>Eukaryota</taxon>
        <taxon>Metazoa</taxon>
        <taxon>Spiralia</taxon>
        <taxon>Lophotrochozoa</taxon>
        <taxon>Mollusca</taxon>
        <taxon>Bivalvia</taxon>
        <taxon>Autobranchia</taxon>
        <taxon>Pteriomorphia</taxon>
        <taxon>Mytilida</taxon>
        <taxon>Mytiloidea</taxon>
        <taxon>Mytilidae</taxon>
        <taxon>Mytilinae</taxon>
        <taxon>Mytilus</taxon>
    </lineage>
</organism>
<feature type="region of interest" description="Disordered" evidence="11">
    <location>
        <begin position="194"/>
        <end position="216"/>
    </location>
</feature>
<evidence type="ECO:0000256" key="4">
    <source>
        <dbReference type="ARBA" id="ARBA00022737"/>
    </source>
</evidence>
<gene>
    <name evidence="12" type="ORF">MEDL_49346</name>
</gene>
<keyword evidence="4" id="KW-0677">Repeat</keyword>
<keyword evidence="3" id="KW-0853">WD repeat</keyword>
<dbReference type="Pfam" id="PF25828">
    <property type="entry name" value="CC_Cfap43"/>
    <property type="match status" value="2"/>
</dbReference>
<keyword evidence="2" id="KW-0963">Cytoplasm</keyword>
<dbReference type="InterPro" id="IPR001680">
    <property type="entry name" value="WD40_rpt"/>
</dbReference>
<feature type="coiled-coil region" evidence="10">
    <location>
        <begin position="1396"/>
        <end position="1437"/>
    </location>
</feature>
<protein>
    <recommendedName>
        <fullName evidence="9">Cilia- and flagella-associated protein 43</fullName>
    </recommendedName>
</protein>
<dbReference type="InterPro" id="IPR036322">
    <property type="entry name" value="WD40_repeat_dom_sf"/>
</dbReference>
<feature type="region of interest" description="Disordered" evidence="11">
    <location>
        <begin position="1333"/>
        <end position="1354"/>
    </location>
</feature>
<evidence type="ECO:0000256" key="7">
    <source>
        <dbReference type="ARBA" id="ARBA00023273"/>
    </source>
</evidence>
<proteinExistence type="inferred from homology"/>
<sequence length="1925" mass="218913">MEIEIGASQKLFNLGYVPEKQEYKSILIDKCNILKSCNIIRKEDTFYFKWAQGYNGSPARYIDKDVICYQCGSNVKFVAEDGAETVFNFKGNGVGPFAVHPNAKCFAVAEQCLNPKICIYVYPTFRELVKLEDGTQLEYHKMSFSQSEYLCTVSGVPDFELILCHSKFKICITTERSITLWQTEQSNDKYLLQPHHSKSKSITKERSLRQTEQSNDKYLLQPQKYNPLADRTINTFYSHSNCITTERSITLWQTEQSNDKYLLQPHQVSRITITLWQTEQSNDKYLLQPHHSKSKSDKQKDITFGRQNSLMINTFYSHTTVSLNLYNHRNERSITLWQTEQSNDKYLLQPQKVKLPPSEPSIYGDEDKDRDQPTRASTRMTSYTIDVPRPAIAGLVGEKAEQLEEIQDSTPRVIPLCQAWTPGGDLFIGCKGGQLMRVDGEVIKARVLYYPPLRAETPMSRATSAANSRFQSQTDLINMSRKQTKLGADDSNSMTEGSFDCIVLHKRGLYVGGQDGMLRLIDTKSEDCRVLEQCNINHPIISLSFPPSYRRLAIGSCEGSLHLYEAGIPNSLKLLKDLHWGTVMGIGCLTGNEHVVSVKEDGELQVWTMDKGKFVSSVAVGVPATCMACSPLTHVAAVGTVSGHVMIVDLTNVQKPRIIKSTRMYHVPVSNLTYDVDGNFLIAGAENGQVFVIDGRASKDFNPIGYTVVEGEILTITTFTVNGVVKVSITTNSSGNRRNGADALLYFELPEDILKDPRKSVQSLKCDFKDAAIKKMVLKFGIPSFGGAVAEGNLLFAVSQKTKKLHQISLPDEIPKKYLEAEGVERTPEFGDFDGHAEPLLPETEFPGHQLPGAKLLLSPHGKWLASYGIDGYVQVRAIGSLDRFISIRPHDYHSGGVRNIAFSDDSQSVFTTGQDGVICCYSWNYSTTGIGKAKSAMESARARKTKLMQGQKDQDEVVRKMSDWVPPLRSDRPTSAEMDQSEKERAALEQALASDEIYRTPTPTAATNATWQDMQKLEWVKAEDAQYHDVKKDLRVQIRDMRRTIQEMLKQNETLPAIEKLGRHEFDLDIEEQNRLQTEADSEVQRVREEIEFDNLAKIYLREMIKKECWDDMKVKGRAVQAFYSNLEVSNFPMRERSKDFEKLLNTVTIRRTIELAELAARKSEIEVANRPTTTAEKKNVPAPVTKAPTKDSSDENIHQDDDLGEGEDEDGEKPSTTGSLGAQYGGGSDLFYSQFDLHTREQKINQIILLEDAIHRIKVAFNKEFADIHLKKVSEIGKIKEKNKRIKKIMDDIDLDEEIILPLLSIYEEPEQLLEVKDEEVKVEKYLTPEQKKKKEEEDKMEEERRLKEKGDNARERGLGMMMGGVLEIKKEDELKKDVPKPLFMQTKELKDWTEDEKRLAGEYEQKVKDLNEEREKYRKQLETELRKLQSIIQDSMGGFDEMLTQVFMKKIKVMMVVYQEELKILRLRASLLVEEELETQEQELNRLVEHKKSLKALTAAAMIESKKHLDAYKNDYENLQYEDKAMDKTFKREFNDVTALQQDQLYRLFRRRPKIPRLKGFDTPAAPSTGDHGLPNPFADRPSTANLNLAQLKNDEARVNLNLEVQLLLKQGQVETDTSTFIADYKNSALIHRSVVEELNTNIKQTNLLFGIDDFASIDGTMDNCIFCDKLLENGEQTVKLGKKGCDNINKISSDRQQEILTVPGLTVHHDCRRDFINLKSTRWKTSVDVDTEISTPERGLRSSKPLFKFKENCLFCGQTAKNYKRKRGYDVVCVRTLEFQSSVESSCRERNDKWGEEVLSRIQMAHSDLHAADAVYHAQCNSNFRTSKQMPQTIAKTPEDNLKKRKISYAAQLLKEDIKLITSKDIFYPSAEEMESETSNADYVPRSLRIFLNSLFSEADCVTKISAIGHAIIQATRRGVL</sequence>
<dbReference type="GO" id="GO:0005930">
    <property type="term" value="C:axoneme"/>
    <property type="evidence" value="ECO:0007669"/>
    <property type="project" value="UniProtKB-SubCell"/>
</dbReference>
<feature type="region of interest" description="Disordered" evidence="11">
    <location>
        <begin position="354"/>
        <end position="377"/>
    </location>
</feature>
<keyword evidence="5 10" id="KW-0175">Coiled coil</keyword>
<comment type="subcellular location">
    <subcellularLocation>
        <location evidence="1">Cytoplasm</location>
        <location evidence="1">Cytoskeleton</location>
        <location evidence="1">Cilium axoneme</location>
    </subcellularLocation>
</comment>
<feature type="coiled-coil region" evidence="10">
    <location>
        <begin position="1473"/>
        <end position="1525"/>
    </location>
</feature>
<evidence type="ECO:0000256" key="2">
    <source>
        <dbReference type="ARBA" id="ARBA00022490"/>
    </source>
</evidence>
<evidence type="ECO:0000256" key="5">
    <source>
        <dbReference type="ARBA" id="ARBA00023054"/>
    </source>
</evidence>
<dbReference type="PANTHER" id="PTHR14885:SF1">
    <property type="entry name" value="CILIA- AND FLAGELLA-ASSOCIATED PROTEIN 43"/>
    <property type="match status" value="1"/>
</dbReference>
<dbReference type="EMBL" id="CAJPWZ010002369">
    <property type="protein sequence ID" value="CAG2236902.1"/>
    <property type="molecule type" value="Genomic_DNA"/>
</dbReference>
<keyword evidence="7" id="KW-0966">Cell projection</keyword>
<name>A0A8S3TTD7_MYTED</name>
<feature type="compositionally biased region" description="Acidic residues" evidence="11">
    <location>
        <begin position="1204"/>
        <end position="1213"/>
    </location>
</feature>
<keyword evidence="13" id="KW-1185">Reference proteome</keyword>
<dbReference type="GO" id="GO:0003341">
    <property type="term" value="P:cilium movement"/>
    <property type="evidence" value="ECO:0007669"/>
    <property type="project" value="UniProtKB-ARBA"/>
</dbReference>
<dbReference type="SMART" id="SM00320">
    <property type="entry name" value="WD40"/>
    <property type="match status" value="5"/>
</dbReference>
<keyword evidence="6" id="KW-0206">Cytoskeleton</keyword>
<dbReference type="Gene3D" id="2.130.10.10">
    <property type="entry name" value="YVTN repeat-like/Quinoprotein amine dehydrogenase"/>
    <property type="match status" value="3"/>
</dbReference>
<dbReference type="InterPro" id="IPR015943">
    <property type="entry name" value="WD40/YVTN_repeat-like_dom_sf"/>
</dbReference>
<evidence type="ECO:0000256" key="11">
    <source>
        <dbReference type="SAM" id="MobiDB-lite"/>
    </source>
</evidence>
<evidence type="ECO:0000313" key="13">
    <source>
        <dbReference type="Proteomes" id="UP000683360"/>
    </source>
</evidence>
<dbReference type="PANTHER" id="PTHR14885">
    <property type="entry name" value="CILIA- AND FLAGELLA-ASSOCIATED PROTEIN 43-RELATED"/>
    <property type="match status" value="1"/>
</dbReference>
<dbReference type="Pfam" id="PF00400">
    <property type="entry name" value="WD40"/>
    <property type="match status" value="1"/>
</dbReference>
<dbReference type="GO" id="GO:0060271">
    <property type="term" value="P:cilium assembly"/>
    <property type="evidence" value="ECO:0007669"/>
    <property type="project" value="TreeGrafter"/>
</dbReference>
<evidence type="ECO:0000256" key="3">
    <source>
        <dbReference type="ARBA" id="ARBA00022574"/>
    </source>
</evidence>
<evidence type="ECO:0000256" key="1">
    <source>
        <dbReference type="ARBA" id="ARBA00004430"/>
    </source>
</evidence>
<reference evidence="12" key="1">
    <citation type="submission" date="2021-03" db="EMBL/GenBank/DDBJ databases">
        <authorList>
            <person name="Bekaert M."/>
        </authorList>
    </citation>
    <scope>NUCLEOTIDE SEQUENCE</scope>
</reference>
<feature type="compositionally biased region" description="Basic and acidic residues" evidence="11">
    <location>
        <begin position="1190"/>
        <end position="1203"/>
    </location>
</feature>
<evidence type="ECO:0000313" key="12">
    <source>
        <dbReference type="EMBL" id="CAG2236902.1"/>
    </source>
</evidence>
<comment type="similarity">
    <text evidence="8">Belongs to the CFAP43 family.</text>
</comment>
<dbReference type="SUPFAM" id="SSF50978">
    <property type="entry name" value="WD40 repeat-like"/>
    <property type="match status" value="2"/>
</dbReference>
<evidence type="ECO:0000256" key="8">
    <source>
        <dbReference type="ARBA" id="ARBA00023605"/>
    </source>
</evidence>
<comment type="caution">
    <text evidence="12">The sequence shown here is derived from an EMBL/GenBank/DDBJ whole genome shotgun (WGS) entry which is preliminary data.</text>
</comment>
<feature type="coiled-coil region" evidence="10">
    <location>
        <begin position="1032"/>
        <end position="1091"/>
    </location>
</feature>
<feature type="region of interest" description="Disordered" evidence="11">
    <location>
        <begin position="1171"/>
        <end position="1226"/>
    </location>
</feature>
<accession>A0A8S3TTD7</accession>